<proteinExistence type="predicted"/>
<dbReference type="AlphaFoldDB" id="C5M8J7"/>
<dbReference type="Pfam" id="PF07173">
    <property type="entry name" value="GRDP-like"/>
    <property type="match status" value="1"/>
</dbReference>
<evidence type="ECO:0000313" key="3">
    <source>
        <dbReference type="Proteomes" id="UP000002037"/>
    </source>
</evidence>
<dbReference type="HOGENOM" id="CLU_010103_2_0_1"/>
<accession>C5M8J7</accession>
<dbReference type="VEuPathDB" id="FungiDB:CTRG_02719"/>
<sequence>MVKQSQGFIDILEYSKDTDFTTHRYVQSPTEPIVNMKVVNPPKSLPTKPEVVAHLKLLKAFEVLKNNLVPGGNSDTEFDEYREKSWQCIVTIAVRRLIVFISALKLNGAANYPISPNERNTFKNANEKNTEFINLMDKIMPPLDVIMVWHAFLLNPKCFYDTCMRNNILHFANYPFPLQRVSQFIDNETFEFNVPEEKQQNYLDLIDIIEEKDNHPFNYQFSPQTHSVKLFCPICQTALTGSVSITNNKNQGFADPNFQSRNMNYSLYRSSNIQNAAPKSPCRCQGAQYLNHNEIRFLNLYHDVADNAILQGVYKHFSSVLCDPRYEGRRQDVIQQDIRNAVLNTMFTSDLTAFISSIKNRNFQEQRRRRMILREYLQHNYVSSTVQYGIQVGEDLVGCVLRQERFVQKINNLDWLHSPLIYDTLNESITRYHRFFTMLTEERNRRAMLVPCLDIDLIWHTHQLSMYGYFRDCKSSPCHSVIDHDDKIDESRLDEAFSHTSKIYKMRYKENYSVCYCLYCTNDRAANKKQFMGGIFNTKRIIAKREMAMRRNPLFTPDEGLTHISTHNSIKLPTSEAKRKRKNSDIDWSYNYPTVNYAVAPYSPVSESSCGLYGNGTCTSARTNCASSNGLCSGFASCSGGGGSTCVTSTSSAWGGSSSSSGGGCGSSSGGCGGGCGGS</sequence>
<dbReference type="PANTHER" id="PTHR34365">
    <property type="entry name" value="ENOLASE (DUF1399)"/>
    <property type="match status" value="1"/>
</dbReference>
<dbReference type="OrthoDB" id="2684236at2759"/>
<dbReference type="InterPro" id="IPR009836">
    <property type="entry name" value="GRDP-like"/>
</dbReference>
<reference evidence="2 3" key="1">
    <citation type="journal article" date="2009" name="Nature">
        <title>Evolution of pathogenicity and sexual reproduction in eight Candida genomes.</title>
        <authorList>
            <person name="Butler G."/>
            <person name="Rasmussen M.D."/>
            <person name="Lin M.F."/>
            <person name="Santos M.A."/>
            <person name="Sakthikumar S."/>
            <person name="Munro C.A."/>
            <person name="Rheinbay E."/>
            <person name="Grabherr M."/>
            <person name="Forche A."/>
            <person name="Reedy J.L."/>
            <person name="Agrafioti I."/>
            <person name="Arnaud M.B."/>
            <person name="Bates S."/>
            <person name="Brown A.J."/>
            <person name="Brunke S."/>
            <person name="Costanzo M.C."/>
            <person name="Fitzpatrick D.A."/>
            <person name="de Groot P.W."/>
            <person name="Harris D."/>
            <person name="Hoyer L.L."/>
            <person name="Hube B."/>
            <person name="Klis F.M."/>
            <person name="Kodira C."/>
            <person name="Lennard N."/>
            <person name="Logue M.E."/>
            <person name="Martin R."/>
            <person name="Neiman A.M."/>
            <person name="Nikolaou E."/>
            <person name="Quail M.A."/>
            <person name="Quinn J."/>
            <person name="Santos M.C."/>
            <person name="Schmitzberger F.F."/>
            <person name="Sherlock G."/>
            <person name="Shah P."/>
            <person name="Silverstein K.A."/>
            <person name="Skrzypek M.S."/>
            <person name="Soll D."/>
            <person name="Staggs R."/>
            <person name="Stansfield I."/>
            <person name="Stumpf M.P."/>
            <person name="Sudbery P.E."/>
            <person name="Srikantha T."/>
            <person name="Zeng Q."/>
            <person name="Berman J."/>
            <person name="Berriman M."/>
            <person name="Heitman J."/>
            <person name="Gow N.A."/>
            <person name="Lorenz M.C."/>
            <person name="Birren B.W."/>
            <person name="Kellis M."/>
            <person name="Cuomo C.A."/>
        </authorList>
    </citation>
    <scope>NUCLEOTIDE SEQUENCE [LARGE SCALE GENOMIC DNA]</scope>
    <source>
        <strain evidence="3">ATCC MYA-3404 / T1</strain>
    </source>
</reference>
<gene>
    <name evidence="2" type="ORF">CTRG_02719</name>
</gene>
<feature type="compositionally biased region" description="Gly residues" evidence="1">
    <location>
        <begin position="661"/>
        <end position="679"/>
    </location>
</feature>
<evidence type="ECO:0000256" key="1">
    <source>
        <dbReference type="SAM" id="MobiDB-lite"/>
    </source>
</evidence>
<name>C5M8J7_CANTT</name>
<evidence type="ECO:0000313" key="2">
    <source>
        <dbReference type="EMBL" id="EER33901.1"/>
    </source>
</evidence>
<dbReference type="EMBL" id="GG692397">
    <property type="protein sequence ID" value="EER33901.1"/>
    <property type="molecule type" value="Genomic_DNA"/>
</dbReference>
<dbReference type="eggNOG" id="ENOG502QU5V">
    <property type="taxonomic scope" value="Eukaryota"/>
</dbReference>
<dbReference type="STRING" id="294747.C5M8J7"/>
<dbReference type="GeneID" id="8302108"/>
<organism evidence="2 3">
    <name type="scientific">Candida tropicalis (strain ATCC MYA-3404 / T1)</name>
    <name type="common">Yeast</name>
    <dbReference type="NCBI Taxonomy" id="294747"/>
    <lineage>
        <taxon>Eukaryota</taxon>
        <taxon>Fungi</taxon>
        <taxon>Dikarya</taxon>
        <taxon>Ascomycota</taxon>
        <taxon>Saccharomycotina</taxon>
        <taxon>Pichiomycetes</taxon>
        <taxon>Debaryomycetaceae</taxon>
        <taxon>Candida/Lodderomyces clade</taxon>
        <taxon>Candida</taxon>
    </lineage>
</organism>
<dbReference type="KEGG" id="ctp:CTRG_02719"/>
<dbReference type="Proteomes" id="UP000002037">
    <property type="component" value="Unassembled WGS sequence"/>
</dbReference>
<dbReference type="PANTHER" id="PTHR34365:SF7">
    <property type="entry name" value="GLYCINE-RICH DOMAIN-CONTAINING PROTEIN 1"/>
    <property type="match status" value="1"/>
</dbReference>
<protein>
    <submittedName>
        <fullName evidence="2">Uncharacterized protein</fullName>
    </submittedName>
</protein>
<feature type="region of interest" description="Disordered" evidence="1">
    <location>
        <begin position="656"/>
        <end position="679"/>
    </location>
</feature>
<dbReference type="RefSeq" id="XP_002548422.1">
    <property type="nucleotide sequence ID" value="XM_002548376.1"/>
</dbReference>
<keyword evidence="3" id="KW-1185">Reference proteome</keyword>